<keyword evidence="4" id="KW-1185">Reference proteome</keyword>
<dbReference type="OrthoDB" id="9813903at2"/>
<organism evidence="3 4">
    <name type="scientific">Rivihabitans pingtungensis</name>
    <dbReference type="NCBI Taxonomy" id="1054498"/>
    <lineage>
        <taxon>Bacteria</taxon>
        <taxon>Pseudomonadati</taxon>
        <taxon>Pseudomonadota</taxon>
        <taxon>Betaproteobacteria</taxon>
        <taxon>Neisseriales</taxon>
        <taxon>Aquaspirillaceae</taxon>
        <taxon>Rivihabitans</taxon>
    </lineage>
</organism>
<dbReference type="PANTHER" id="PTHR33121">
    <property type="entry name" value="CYCLIC DI-GMP PHOSPHODIESTERASE PDEF"/>
    <property type="match status" value="1"/>
</dbReference>
<dbReference type="InterPro" id="IPR001633">
    <property type="entry name" value="EAL_dom"/>
</dbReference>
<feature type="domain" description="EAL" evidence="2">
    <location>
        <begin position="91"/>
        <end position="338"/>
    </location>
</feature>
<dbReference type="PANTHER" id="PTHR33121:SF76">
    <property type="entry name" value="SIGNALING PROTEIN"/>
    <property type="match status" value="1"/>
</dbReference>
<gene>
    <name evidence="3" type="ORF">DFR34_11341</name>
</gene>
<dbReference type="Proteomes" id="UP000247555">
    <property type="component" value="Unassembled WGS sequence"/>
</dbReference>
<feature type="region of interest" description="Disordered" evidence="1">
    <location>
        <begin position="39"/>
        <end position="68"/>
    </location>
</feature>
<sequence length="338" mass="36388">MSVPSVSSDASLPDGAQPVTGRPARMPLLALLDPSLMAQYAPRPPAPPKPVAPPPAAPGRPGRRKAVSHDPQLAHFNARFVAAGHPADSLRLTPQQQVVASFDEWRLSSQFAPILAPGAATPFAYKAQLRITGPAGHSVAPPLLFAVERAPSRTVLLDRLCRVTHCLNFVRHGQPDAALHLNVHALHLINLPDGHGEFFAEAIAELGLRPSQLTLEIVEDAEVDLLRLQRCMDSYRRFGFKLALDDFGASELSLPRVWLLEPDAVKLHERLLHRALSHPAARDALPRAVGILHAAGCQVIAEGVDTARHAELAGQAGCDGLQGRWVGPLHSRPQATSR</sequence>
<dbReference type="SUPFAM" id="SSF141868">
    <property type="entry name" value="EAL domain-like"/>
    <property type="match status" value="1"/>
</dbReference>
<name>A0A318KNI9_9NEIS</name>
<reference evidence="3 4" key="1">
    <citation type="submission" date="2018-05" db="EMBL/GenBank/DDBJ databases">
        <title>Genomic Encyclopedia of Type Strains, Phase IV (KMG-IV): sequencing the most valuable type-strain genomes for metagenomic binning, comparative biology and taxonomic classification.</title>
        <authorList>
            <person name="Goeker M."/>
        </authorList>
    </citation>
    <scope>NUCLEOTIDE SEQUENCE [LARGE SCALE GENOMIC DNA]</scope>
    <source>
        <strain evidence="3 4">DSM 29661</strain>
    </source>
</reference>
<dbReference type="PROSITE" id="PS50883">
    <property type="entry name" value="EAL"/>
    <property type="match status" value="1"/>
</dbReference>
<feature type="compositionally biased region" description="Polar residues" evidence="1">
    <location>
        <begin position="1"/>
        <end position="10"/>
    </location>
</feature>
<feature type="compositionally biased region" description="Pro residues" evidence="1">
    <location>
        <begin position="42"/>
        <end position="58"/>
    </location>
</feature>
<dbReference type="CDD" id="cd01948">
    <property type="entry name" value="EAL"/>
    <property type="match status" value="1"/>
</dbReference>
<protein>
    <submittedName>
        <fullName evidence="3">EAL domain-containing protein (Putative c-di-GMP-specific phosphodiesterase class I)</fullName>
    </submittedName>
</protein>
<proteinExistence type="predicted"/>
<dbReference type="EMBL" id="QJKI01000013">
    <property type="protein sequence ID" value="PXX78032.1"/>
    <property type="molecule type" value="Genomic_DNA"/>
</dbReference>
<evidence type="ECO:0000256" key="1">
    <source>
        <dbReference type="SAM" id="MobiDB-lite"/>
    </source>
</evidence>
<dbReference type="Gene3D" id="3.20.20.450">
    <property type="entry name" value="EAL domain"/>
    <property type="match status" value="1"/>
</dbReference>
<dbReference type="SMART" id="SM00052">
    <property type="entry name" value="EAL"/>
    <property type="match status" value="1"/>
</dbReference>
<feature type="region of interest" description="Disordered" evidence="1">
    <location>
        <begin position="1"/>
        <end position="25"/>
    </location>
</feature>
<evidence type="ECO:0000259" key="2">
    <source>
        <dbReference type="PROSITE" id="PS50883"/>
    </source>
</evidence>
<dbReference type="Pfam" id="PF00563">
    <property type="entry name" value="EAL"/>
    <property type="match status" value="1"/>
</dbReference>
<evidence type="ECO:0000313" key="4">
    <source>
        <dbReference type="Proteomes" id="UP000247555"/>
    </source>
</evidence>
<evidence type="ECO:0000313" key="3">
    <source>
        <dbReference type="EMBL" id="PXX78032.1"/>
    </source>
</evidence>
<dbReference type="InterPro" id="IPR035919">
    <property type="entry name" value="EAL_sf"/>
</dbReference>
<accession>A0A318KNI9</accession>
<dbReference type="AlphaFoldDB" id="A0A318KNI9"/>
<comment type="caution">
    <text evidence="3">The sequence shown here is derived from an EMBL/GenBank/DDBJ whole genome shotgun (WGS) entry which is preliminary data.</text>
</comment>
<dbReference type="RefSeq" id="WP_146215122.1">
    <property type="nucleotide sequence ID" value="NZ_QJKI01000013.1"/>
</dbReference>
<dbReference type="GO" id="GO:0071111">
    <property type="term" value="F:cyclic-guanylate-specific phosphodiesterase activity"/>
    <property type="evidence" value="ECO:0007669"/>
    <property type="project" value="InterPro"/>
</dbReference>
<dbReference type="InterPro" id="IPR050706">
    <property type="entry name" value="Cyclic-di-GMP_PDE-like"/>
</dbReference>